<dbReference type="GO" id="GO:0005524">
    <property type="term" value="F:ATP binding"/>
    <property type="evidence" value="ECO:0007669"/>
    <property type="project" value="UniProtKB-UniRule"/>
</dbReference>
<dbReference type="InterPro" id="IPR017441">
    <property type="entry name" value="Protein_kinase_ATP_BS"/>
</dbReference>
<evidence type="ECO:0000256" key="4">
    <source>
        <dbReference type="RuleBase" id="RU000304"/>
    </source>
</evidence>
<proteinExistence type="inferred from homology"/>
<dbReference type="PROSITE" id="PS00108">
    <property type="entry name" value="PROTEIN_KINASE_ST"/>
    <property type="match status" value="1"/>
</dbReference>
<dbReference type="CDD" id="cd05122">
    <property type="entry name" value="PKc_STE"/>
    <property type="match status" value="1"/>
</dbReference>
<keyword evidence="7" id="KW-1185">Reference proteome</keyword>
<feature type="compositionally biased region" description="Acidic residues" evidence="5">
    <location>
        <begin position="63"/>
        <end position="73"/>
    </location>
</feature>
<feature type="region of interest" description="Disordered" evidence="5">
    <location>
        <begin position="1"/>
        <end position="82"/>
    </location>
</feature>
<dbReference type="SUPFAM" id="SSF56112">
    <property type="entry name" value="Protein kinase-like (PK-like)"/>
    <property type="match status" value="1"/>
</dbReference>
<sequence>MYRASKSLYSFPKDVEPPAQTPPAASCDGEAVEGPSVECIENTPEASEKKEESLCVPVLKDDESMEIDGDSENTPEPSEKKEESLCVHVFKNEECLESDGNVYYSFKTGGSPRSEPPHTDDDGEDLEFVTAKSAEIPPEQEALPPVADYAENPPEQEALPPVAYYNEQAIGIPVVYDYQAVDYYDWKKLGQGGFGTVYKAKYRETHYPVAIKITEIQKRYTEEIKELEEVYLMQKVSGHKNTVEYYGSMINVTPESSQLWCIMEYCCGGSLYDLQKMYRSLPEYAIQYISREVLEGLNYLHEKWIVHRDIKCMNITLTYPAKVKIIDFGLAVQLRSPDDITSGTCGTTCWMAPEVIACKYYRNCTYGLKCDIWSFGITAIEMAEGLPPYYHAFDPAALIYTYEAPTLYERNYWSESFEDFLALCLIKSPDQRPTAKMLLEHSFIKEQPMADSMENWLMDYIYSVYWNAEGYGPENAQ</sequence>
<evidence type="ECO:0000313" key="7">
    <source>
        <dbReference type="Proteomes" id="UP000008143"/>
    </source>
</evidence>
<dbReference type="PROSITE" id="PS50011">
    <property type="entry name" value="PROTEIN_KINASE_DOM"/>
    <property type="match status" value="1"/>
</dbReference>
<dbReference type="InterPro" id="IPR000719">
    <property type="entry name" value="Prot_kinase_dom"/>
</dbReference>
<dbReference type="GO" id="GO:0043408">
    <property type="term" value="P:regulation of MAPK cascade"/>
    <property type="evidence" value="ECO:0000318"/>
    <property type="project" value="GO_Central"/>
</dbReference>
<dbReference type="InterPro" id="IPR008271">
    <property type="entry name" value="Ser/Thr_kinase_AS"/>
</dbReference>
<comment type="similarity">
    <text evidence="4">Belongs to the protein kinase superfamily.</text>
</comment>
<keyword evidence="4" id="KW-0418">Kinase</keyword>
<evidence type="ECO:0000313" key="9">
    <source>
        <dbReference type="Xenbase" id="XB-GENE-29093751"/>
    </source>
</evidence>
<dbReference type="FunFam" id="1.10.510.10:FF:001535">
    <property type="entry name" value="Mitogen-activated protein kinase 9"/>
    <property type="match status" value="1"/>
</dbReference>
<evidence type="ECO:0000256" key="5">
    <source>
        <dbReference type="SAM" id="MobiDB-lite"/>
    </source>
</evidence>
<keyword evidence="4" id="KW-0808">Transferase</keyword>
<dbReference type="Pfam" id="PF00069">
    <property type="entry name" value="Pkinase"/>
    <property type="match status" value="1"/>
</dbReference>
<organism evidence="7 8">
    <name type="scientific">Xenopus tropicalis</name>
    <name type="common">Western clawed frog</name>
    <name type="synonym">Silurana tropicalis</name>
    <dbReference type="NCBI Taxonomy" id="8364"/>
    <lineage>
        <taxon>Eukaryota</taxon>
        <taxon>Metazoa</taxon>
        <taxon>Chordata</taxon>
        <taxon>Craniata</taxon>
        <taxon>Vertebrata</taxon>
        <taxon>Euteleostomi</taxon>
        <taxon>Amphibia</taxon>
        <taxon>Batrachia</taxon>
        <taxon>Anura</taxon>
        <taxon>Pipoidea</taxon>
        <taxon>Pipidae</taxon>
        <taxon>Xenopodinae</taxon>
        <taxon>Xenopus</taxon>
        <taxon>Silurana</taxon>
    </lineage>
</organism>
<accession>A0A8J1IYJ8</accession>
<evidence type="ECO:0000259" key="6">
    <source>
        <dbReference type="PROSITE" id="PS50011"/>
    </source>
</evidence>
<dbReference type="Gene3D" id="1.10.510.10">
    <property type="entry name" value="Transferase(Phosphotransferase) domain 1"/>
    <property type="match status" value="1"/>
</dbReference>
<evidence type="ECO:0000313" key="8">
    <source>
        <dbReference type="RefSeq" id="XP_031750672.1"/>
    </source>
</evidence>
<reference evidence="8" key="1">
    <citation type="submission" date="2025-08" db="UniProtKB">
        <authorList>
            <consortium name="RefSeq"/>
        </authorList>
    </citation>
    <scope>IDENTIFICATION</scope>
    <source>
        <strain evidence="8">Nigerian</strain>
        <tissue evidence="8">Liver and blood</tissue>
    </source>
</reference>
<evidence type="ECO:0000256" key="2">
    <source>
        <dbReference type="ARBA" id="ARBA00022840"/>
    </source>
</evidence>
<dbReference type="InterPro" id="IPR011009">
    <property type="entry name" value="Kinase-like_dom_sf"/>
</dbReference>
<keyword evidence="2 3" id="KW-0067">ATP-binding</keyword>
<feature type="domain" description="Protein kinase" evidence="6">
    <location>
        <begin position="183"/>
        <end position="444"/>
    </location>
</feature>
<dbReference type="PANTHER" id="PTHR48015:SF44">
    <property type="entry name" value="SERINE_THREONINE-PROTEIN KINASE DST1-LIKE"/>
    <property type="match status" value="1"/>
</dbReference>
<dbReference type="Xenbase" id="XB-GENE-29093751">
    <property type="gene designation" value="LOC116408051"/>
</dbReference>
<keyword evidence="4" id="KW-0723">Serine/threonine-protein kinase</keyword>
<dbReference type="AGR" id="Xenbase:XB-GENE-29093751"/>
<feature type="binding site" evidence="3">
    <location>
        <position position="212"/>
    </location>
    <ligand>
        <name>ATP</name>
        <dbReference type="ChEBI" id="CHEBI:30616"/>
    </ligand>
</feature>
<dbReference type="RefSeq" id="XP_031750672.1">
    <property type="nucleotide sequence ID" value="XM_031894812.1"/>
</dbReference>
<evidence type="ECO:0000256" key="3">
    <source>
        <dbReference type="PROSITE-ProRule" id="PRU10141"/>
    </source>
</evidence>
<dbReference type="KEGG" id="xtr:116408051"/>
<dbReference type="InterPro" id="IPR050285">
    <property type="entry name" value="STE20_Ser/Thr_kinase"/>
</dbReference>
<dbReference type="OrthoDB" id="8693905at2759"/>
<keyword evidence="1 3" id="KW-0547">Nucleotide-binding</keyword>
<evidence type="ECO:0000256" key="1">
    <source>
        <dbReference type="ARBA" id="ARBA00022741"/>
    </source>
</evidence>
<dbReference type="Proteomes" id="UP000008143">
    <property type="component" value="Chromosome 10"/>
</dbReference>
<protein>
    <submittedName>
        <fullName evidence="8">Serine/threonine-protein kinase dst1-like</fullName>
    </submittedName>
</protein>
<dbReference type="GeneID" id="116408051"/>
<name>A0A8J1IYJ8_XENTR</name>
<dbReference type="AlphaFoldDB" id="A0A8J1IYJ8"/>
<gene>
    <name evidence="8 9" type="primary">LOC116408051</name>
</gene>
<dbReference type="PROSITE" id="PS00107">
    <property type="entry name" value="PROTEIN_KINASE_ATP"/>
    <property type="match status" value="1"/>
</dbReference>
<dbReference type="GO" id="GO:0000165">
    <property type="term" value="P:MAPK cascade"/>
    <property type="evidence" value="ECO:0000318"/>
    <property type="project" value="GO_Central"/>
</dbReference>
<dbReference type="GO" id="GO:0048812">
    <property type="term" value="P:neuron projection morphogenesis"/>
    <property type="evidence" value="ECO:0000318"/>
    <property type="project" value="GO_Central"/>
</dbReference>
<dbReference type="GO" id="GO:0005737">
    <property type="term" value="C:cytoplasm"/>
    <property type="evidence" value="ECO:0000318"/>
    <property type="project" value="GO_Central"/>
</dbReference>
<dbReference type="SMART" id="SM00220">
    <property type="entry name" value="S_TKc"/>
    <property type="match status" value="1"/>
</dbReference>
<dbReference type="OMA" id="CIENTPE"/>
<dbReference type="PANTHER" id="PTHR48015">
    <property type="entry name" value="SERINE/THREONINE-PROTEIN KINASE TAO"/>
    <property type="match status" value="1"/>
</dbReference>
<dbReference type="GO" id="GO:0004674">
    <property type="term" value="F:protein serine/threonine kinase activity"/>
    <property type="evidence" value="ECO:0000318"/>
    <property type="project" value="GO_Central"/>
</dbReference>